<feature type="domain" description="DUF4283" evidence="1">
    <location>
        <begin position="85"/>
        <end position="165"/>
    </location>
</feature>
<evidence type="ECO:0000313" key="2">
    <source>
        <dbReference type="Proteomes" id="UP000813463"/>
    </source>
</evidence>
<dbReference type="InterPro" id="IPR040256">
    <property type="entry name" value="At4g02000-like"/>
</dbReference>
<organism evidence="2 3">
    <name type="scientific">Spinacia oleracea</name>
    <name type="common">Spinach</name>
    <dbReference type="NCBI Taxonomy" id="3562"/>
    <lineage>
        <taxon>Eukaryota</taxon>
        <taxon>Viridiplantae</taxon>
        <taxon>Streptophyta</taxon>
        <taxon>Embryophyta</taxon>
        <taxon>Tracheophyta</taxon>
        <taxon>Spermatophyta</taxon>
        <taxon>Magnoliopsida</taxon>
        <taxon>eudicotyledons</taxon>
        <taxon>Gunneridae</taxon>
        <taxon>Pentapetalae</taxon>
        <taxon>Caryophyllales</taxon>
        <taxon>Chenopodiaceae</taxon>
        <taxon>Chenopodioideae</taxon>
        <taxon>Anserineae</taxon>
        <taxon>Spinacia</taxon>
    </lineage>
</organism>
<reference evidence="2" key="1">
    <citation type="journal article" date="2021" name="Nat. Commun.">
        <title>Genomic analyses provide insights into spinach domestication and the genetic basis of agronomic traits.</title>
        <authorList>
            <person name="Cai X."/>
            <person name="Sun X."/>
            <person name="Xu C."/>
            <person name="Sun H."/>
            <person name="Wang X."/>
            <person name="Ge C."/>
            <person name="Zhang Z."/>
            <person name="Wang Q."/>
            <person name="Fei Z."/>
            <person name="Jiao C."/>
            <person name="Wang Q."/>
        </authorList>
    </citation>
    <scope>NUCLEOTIDE SEQUENCE [LARGE SCALE GENOMIC DNA]</scope>
    <source>
        <strain evidence="2">cv. Varoflay</strain>
    </source>
</reference>
<dbReference type="PANTHER" id="PTHR31286">
    <property type="entry name" value="GLYCINE-RICH CELL WALL STRUCTURAL PROTEIN 1.8-LIKE"/>
    <property type="match status" value="1"/>
</dbReference>
<dbReference type="PANTHER" id="PTHR31286:SF99">
    <property type="entry name" value="DUF4283 DOMAIN-CONTAINING PROTEIN"/>
    <property type="match status" value="1"/>
</dbReference>
<dbReference type="KEGG" id="soe:110785827"/>
<evidence type="ECO:0000259" key="1">
    <source>
        <dbReference type="Pfam" id="PF14111"/>
    </source>
</evidence>
<dbReference type="InterPro" id="IPR025558">
    <property type="entry name" value="DUF4283"/>
</dbReference>
<name>A0A9R0IBE8_SPIOL</name>
<keyword evidence="2" id="KW-1185">Reference proteome</keyword>
<reference evidence="3" key="2">
    <citation type="submission" date="2025-08" db="UniProtKB">
        <authorList>
            <consortium name="RefSeq"/>
        </authorList>
    </citation>
    <scope>IDENTIFICATION</scope>
    <source>
        <tissue evidence="3">Leaf</tissue>
    </source>
</reference>
<dbReference type="OrthoDB" id="1720039at2759"/>
<dbReference type="Proteomes" id="UP000813463">
    <property type="component" value="Chromosome 6"/>
</dbReference>
<sequence length="238" mass="27138">MEVSTPSEPPDKVMHDATHVNKATAQAKGSQSFREVVASSSQWFAEARKIVSASRDWEDGDELSPEGGLAVKFDKLTLDRLRSPWRLTLMGKCLGIKVRSAYMESRVRAMWRIKGSLEVIDVGHDVFLFRFTQPDDFERALFGGPWFILDHYLMISTWKPNFRPSKDGFDTMSVWIRIDELPVEYYDKEALFAIAQLVGKPIRVDYATDKVTRGRYARVCVEIMLSKPLITKVWIGGA</sequence>
<dbReference type="RefSeq" id="XP_021846032.1">
    <property type="nucleotide sequence ID" value="XM_021990340.1"/>
</dbReference>
<proteinExistence type="predicted"/>
<gene>
    <name evidence="3" type="primary">LOC110785827</name>
</gene>
<dbReference type="GeneID" id="110785827"/>
<evidence type="ECO:0000313" key="3">
    <source>
        <dbReference type="RefSeq" id="XP_021846032.1"/>
    </source>
</evidence>
<accession>A0A9R0IBE8</accession>
<dbReference type="Pfam" id="PF14111">
    <property type="entry name" value="DUF4283"/>
    <property type="match status" value="1"/>
</dbReference>
<protein>
    <recommendedName>
        <fullName evidence="1">DUF4283 domain-containing protein</fullName>
    </recommendedName>
</protein>
<dbReference type="AlphaFoldDB" id="A0A9R0IBE8"/>